<reference evidence="3" key="1">
    <citation type="submission" date="2021-01" db="EMBL/GenBank/DDBJ databases">
        <authorList>
            <person name="Corre E."/>
            <person name="Pelletier E."/>
            <person name="Niang G."/>
            <person name="Scheremetjew M."/>
            <person name="Finn R."/>
            <person name="Kale V."/>
            <person name="Holt S."/>
            <person name="Cochrane G."/>
            <person name="Meng A."/>
            <person name="Brown T."/>
            <person name="Cohen L."/>
        </authorList>
    </citation>
    <scope>NUCLEOTIDE SEQUENCE</scope>
    <source>
        <strain evidence="3">FSP1.4</strain>
    </source>
</reference>
<accession>A0A7S3J0M6</accession>
<name>A0A7S3J0M6_9SPIT</name>
<keyword evidence="1" id="KW-0175">Coiled coil</keyword>
<proteinExistence type="predicted"/>
<protein>
    <submittedName>
        <fullName evidence="3">Uncharacterized protein</fullName>
    </submittedName>
</protein>
<dbReference type="EMBL" id="HBII01001038">
    <property type="protein sequence ID" value="CAE0341545.1"/>
    <property type="molecule type" value="Transcribed_RNA"/>
</dbReference>
<dbReference type="EMBL" id="HBII01001036">
    <property type="protein sequence ID" value="CAE0341543.1"/>
    <property type="molecule type" value="Transcribed_RNA"/>
</dbReference>
<dbReference type="AlphaFoldDB" id="A0A7S3J0M6"/>
<feature type="region of interest" description="Disordered" evidence="2">
    <location>
        <begin position="293"/>
        <end position="321"/>
    </location>
</feature>
<sequence>MNIKNKPIIKMDAKEQIKFNLKREVQLLRLQNTFLRQEFMKLSGTGHIDMPDVAELHRLIGGAPLEEDGMFPSIHNKKNKMDVSQGFATGALDRSGAKASAARDSGPNAYSMMQRDYNRELNGQDALGQMEGNLAHLRQENAQMRYQKEIMNREFEGMMFENNQLSAKLANLEKVFIGESVTSEIGRDNELLDNGEDSTKSSKRYTHSLLVTENNELRARIESAEQDKIELKGVLIKLEADNTPSTGVTRDNSRDLSPRTIKKIMVLNESNAELEKQVQLLQGREKQIIDKLLDSYPKPSSSSSKKSSSSYMKFKQSMTNK</sequence>
<evidence type="ECO:0000256" key="1">
    <source>
        <dbReference type="SAM" id="Coils"/>
    </source>
</evidence>
<evidence type="ECO:0000313" key="4">
    <source>
        <dbReference type="EMBL" id="CAE0341545.1"/>
    </source>
</evidence>
<evidence type="ECO:0000256" key="2">
    <source>
        <dbReference type="SAM" id="MobiDB-lite"/>
    </source>
</evidence>
<gene>
    <name evidence="3" type="ORF">EHAR0213_LOCUS450</name>
    <name evidence="4" type="ORF">EHAR0213_LOCUS452</name>
</gene>
<feature type="coiled-coil region" evidence="1">
    <location>
        <begin position="127"/>
        <end position="154"/>
    </location>
</feature>
<feature type="coiled-coil region" evidence="1">
    <location>
        <begin position="207"/>
        <end position="291"/>
    </location>
</feature>
<organism evidence="3">
    <name type="scientific">Euplotes harpa</name>
    <dbReference type="NCBI Taxonomy" id="151035"/>
    <lineage>
        <taxon>Eukaryota</taxon>
        <taxon>Sar</taxon>
        <taxon>Alveolata</taxon>
        <taxon>Ciliophora</taxon>
        <taxon>Intramacronucleata</taxon>
        <taxon>Spirotrichea</taxon>
        <taxon>Hypotrichia</taxon>
        <taxon>Euplotida</taxon>
        <taxon>Euplotidae</taxon>
        <taxon>Euplotes</taxon>
    </lineage>
</organism>
<evidence type="ECO:0000313" key="3">
    <source>
        <dbReference type="EMBL" id="CAE0341543.1"/>
    </source>
</evidence>
<feature type="compositionally biased region" description="Low complexity" evidence="2">
    <location>
        <begin position="295"/>
        <end position="311"/>
    </location>
</feature>